<protein>
    <recommendedName>
        <fullName evidence="3">Methyltransferase family protein</fullName>
    </recommendedName>
</protein>
<proteinExistence type="predicted"/>
<dbReference type="SUPFAM" id="SSF53335">
    <property type="entry name" value="S-adenosyl-L-methionine-dependent methyltransferases"/>
    <property type="match status" value="1"/>
</dbReference>
<reference evidence="1 2" key="1">
    <citation type="submission" date="2018-10" db="EMBL/GenBank/DDBJ databases">
        <title>Genomic Encyclopedia of Type Strains, Phase IV (KMG-IV): sequencing the most valuable type-strain genomes for metagenomic binning, comparative biology and taxonomic classification.</title>
        <authorList>
            <person name="Goeker M."/>
        </authorList>
    </citation>
    <scope>NUCLEOTIDE SEQUENCE [LARGE SCALE GENOMIC DNA]</scope>
    <source>
        <strain evidence="1 2">DSM 22228</strain>
    </source>
</reference>
<sequence>MKNKPALDVCCGSRMFYFDKKDNRVLFCDNRKENHILCDGRALDISPDIQCDFTSLPFHDETFYQVSFDPPHLIKVGENSWLAKKYGRLDKTTWQDDIKNGFRECFRVLKKNGTLIFKWNETDIPVSEILKLTEYKPWIGHISGKRSNTHWICFIK</sequence>
<keyword evidence="2" id="KW-1185">Reference proteome</keyword>
<dbReference type="RefSeq" id="WP_121144189.1">
    <property type="nucleotide sequence ID" value="NZ_RBWY01000001.1"/>
</dbReference>
<evidence type="ECO:0008006" key="3">
    <source>
        <dbReference type="Google" id="ProtNLM"/>
    </source>
</evidence>
<accession>A0A495RKI0</accession>
<dbReference type="InterPro" id="IPR029063">
    <property type="entry name" value="SAM-dependent_MTases_sf"/>
</dbReference>
<dbReference type="Proteomes" id="UP000278542">
    <property type="component" value="Unassembled WGS sequence"/>
</dbReference>
<dbReference type="OrthoDB" id="8781114at2"/>
<evidence type="ECO:0000313" key="2">
    <source>
        <dbReference type="Proteomes" id="UP000278542"/>
    </source>
</evidence>
<comment type="caution">
    <text evidence="1">The sequence shown here is derived from an EMBL/GenBank/DDBJ whole genome shotgun (WGS) entry which is preliminary data.</text>
</comment>
<gene>
    <name evidence="1" type="ORF">DES39_0508</name>
</gene>
<organism evidence="1 2">
    <name type="scientific">Orbus hercynius</name>
    <dbReference type="NCBI Taxonomy" id="593135"/>
    <lineage>
        <taxon>Bacteria</taxon>
        <taxon>Pseudomonadati</taxon>
        <taxon>Pseudomonadota</taxon>
        <taxon>Gammaproteobacteria</taxon>
        <taxon>Orbales</taxon>
        <taxon>Orbaceae</taxon>
        <taxon>Orbus</taxon>
    </lineage>
</organism>
<dbReference type="Gene3D" id="3.40.50.150">
    <property type="entry name" value="Vaccinia Virus protein VP39"/>
    <property type="match status" value="1"/>
</dbReference>
<dbReference type="AlphaFoldDB" id="A0A495RKI0"/>
<evidence type="ECO:0000313" key="1">
    <source>
        <dbReference type="EMBL" id="RKS87288.1"/>
    </source>
</evidence>
<dbReference type="EMBL" id="RBWY01000001">
    <property type="protein sequence ID" value="RKS87288.1"/>
    <property type="molecule type" value="Genomic_DNA"/>
</dbReference>
<name>A0A495RKI0_9GAMM</name>